<gene>
    <name evidence="1" type="ORF">QHF89_45245</name>
</gene>
<dbReference type="Proteomes" id="UP001160301">
    <property type="component" value="Unassembled WGS sequence"/>
</dbReference>
<keyword evidence="2" id="KW-1185">Reference proteome</keyword>
<comment type="caution">
    <text evidence="1">The sequence shown here is derived from an EMBL/GenBank/DDBJ whole genome shotgun (WGS) entry which is preliminary data.</text>
</comment>
<dbReference type="RefSeq" id="WP_136973189.1">
    <property type="nucleotide sequence ID" value="NZ_JARZHI010000094.1"/>
</dbReference>
<protein>
    <submittedName>
        <fullName evidence="1">Uncharacterized protein</fullName>
    </submittedName>
</protein>
<sequence>MSGASPLVNGLRMERIPTRVVRLVGAPVDETRIREVAFVGTDLWAQIDGAVYRLRGEDCRLQISLPPGIRMNRAVERWVEFRRARGMGAIDDAVPSDVRVAGVWVYDAAQERWHAGPWPAAMRCYVIDSERSREPEDCVIDNPVDGVSFDASSWGDRHFIHACAPDGQRIALDDGVLDLATGWVGSFGRFDEASIPEDLPIIEARGIALDAADFGEAVACDDEGKIWWVRNIAALGLDPVWERGIRGALGRGSDVIAWVSRGCEAAAFSPDAKRVAFMSGERVWIVDATNPTGPSTFVYTIDTGVRVDDRVAVDPRDDDDAPF</sequence>
<accession>A0ABT6P859</accession>
<proteinExistence type="predicted"/>
<name>A0ABT6P859_9BACT</name>
<reference evidence="1 2" key="1">
    <citation type="submission" date="2023-04" db="EMBL/GenBank/DDBJ databases">
        <title>The genome sequence of Polyangium sorediatum DSM14670.</title>
        <authorList>
            <person name="Zhang X."/>
        </authorList>
    </citation>
    <scope>NUCLEOTIDE SEQUENCE [LARGE SCALE GENOMIC DNA]</scope>
    <source>
        <strain evidence="1 2">DSM 14670</strain>
    </source>
</reference>
<organism evidence="1 2">
    <name type="scientific">Polyangium sorediatum</name>
    <dbReference type="NCBI Taxonomy" id="889274"/>
    <lineage>
        <taxon>Bacteria</taxon>
        <taxon>Pseudomonadati</taxon>
        <taxon>Myxococcota</taxon>
        <taxon>Polyangia</taxon>
        <taxon>Polyangiales</taxon>
        <taxon>Polyangiaceae</taxon>
        <taxon>Polyangium</taxon>
    </lineage>
</organism>
<dbReference type="EMBL" id="JARZHI010000094">
    <property type="protein sequence ID" value="MDI1436797.1"/>
    <property type="molecule type" value="Genomic_DNA"/>
</dbReference>
<evidence type="ECO:0000313" key="2">
    <source>
        <dbReference type="Proteomes" id="UP001160301"/>
    </source>
</evidence>
<evidence type="ECO:0000313" key="1">
    <source>
        <dbReference type="EMBL" id="MDI1436797.1"/>
    </source>
</evidence>